<feature type="compositionally biased region" description="Pro residues" evidence="1">
    <location>
        <begin position="1457"/>
        <end position="1480"/>
    </location>
</feature>
<feature type="compositionally biased region" description="Low complexity" evidence="1">
    <location>
        <begin position="1094"/>
        <end position="1104"/>
    </location>
</feature>
<feature type="compositionally biased region" description="Basic and acidic residues" evidence="1">
    <location>
        <begin position="1604"/>
        <end position="1615"/>
    </location>
</feature>
<dbReference type="Proteomes" id="UP000050795">
    <property type="component" value="Unassembled WGS sequence"/>
</dbReference>
<evidence type="ECO:0000313" key="2">
    <source>
        <dbReference type="Proteomes" id="UP000050795"/>
    </source>
</evidence>
<dbReference type="GO" id="GO:0045814">
    <property type="term" value="P:negative regulation of gene expression, epigenetic"/>
    <property type="evidence" value="ECO:0007669"/>
    <property type="project" value="InterPro"/>
</dbReference>
<feature type="compositionally biased region" description="Basic residues" evidence="1">
    <location>
        <begin position="1213"/>
        <end position="1228"/>
    </location>
</feature>
<feature type="compositionally biased region" description="Low complexity" evidence="1">
    <location>
        <begin position="1231"/>
        <end position="1240"/>
    </location>
</feature>
<feature type="region of interest" description="Disordered" evidence="1">
    <location>
        <begin position="1766"/>
        <end position="1788"/>
    </location>
</feature>
<feature type="compositionally biased region" description="Low complexity" evidence="1">
    <location>
        <begin position="1373"/>
        <end position="1384"/>
    </location>
</feature>
<dbReference type="InterPro" id="IPR046432">
    <property type="entry name" value="TASOR"/>
</dbReference>
<feature type="compositionally biased region" description="Basic residues" evidence="1">
    <location>
        <begin position="1275"/>
        <end position="1284"/>
    </location>
</feature>
<feature type="compositionally biased region" description="Basic residues" evidence="1">
    <location>
        <begin position="1106"/>
        <end position="1125"/>
    </location>
</feature>
<accession>A0AA85IWC4</accession>
<proteinExistence type="predicted"/>
<dbReference type="PANTHER" id="PTHR16207">
    <property type="entry name" value="SET DOMAIN-CONTAINING PROTEIN"/>
    <property type="match status" value="1"/>
</dbReference>
<feature type="compositionally biased region" description="Basic residues" evidence="1">
    <location>
        <begin position="1183"/>
        <end position="1198"/>
    </location>
</feature>
<feature type="compositionally biased region" description="Low complexity" evidence="1">
    <location>
        <begin position="1255"/>
        <end position="1271"/>
    </location>
</feature>
<feature type="compositionally biased region" description="Low complexity" evidence="1">
    <location>
        <begin position="809"/>
        <end position="828"/>
    </location>
</feature>
<feature type="region of interest" description="Disordered" evidence="1">
    <location>
        <begin position="803"/>
        <end position="828"/>
    </location>
</feature>
<feature type="compositionally biased region" description="Basic and acidic residues" evidence="1">
    <location>
        <begin position="1360"/>
        <end position="1369"/>
    </location>
</feature>
<feature type="compositionally biased region" description="Acidic residues" evidence="1">
    <location>
        <begin position="1494"/>
        <end position="1509"/>
    </location>
</feature>
<feature type="region of interest" description="Disordered" evidence="1">
    <location>
        <begin position="1453"/>
        <end position="1509"/>
    </location>
</feature>
<evidence type="ECO:0000313" key="3">
    <source>
        <dbReference type="WBParaSite" id="TREG1_116420.1"/>
    </source>
</evidence>
<reference evidence="2" key="1">
    <citation type="submission" date="2022-06" db="EMBL/GenBank/DDBJ databases">
        <authorList>
            <person name="Berger JAMES D."/>
            <person name="Berger JAMES D."/>
        </authorList>
    </citation>
    <scope>NUCLEOTIDE SEQUENCE [LARGE SCALE GENOMIC DNA]</scope>
</reference>
<keyword evidence="2" id="KW-1185">Reference proteome</keyword>
<protein>
    <recommendedName>
        <fullName evidence="4">DUF3715 domain-containing protein</fullName>
    </recommendedName>
</protein>
<feature type="region of interest" description="Disordered" evidence="1">
    <location>
        <begin position="313"/>
        <end position="394"/>
    </location>
</feature>
<organism evidence="2 3">
    <name type="scientific">Trichobilharzia regenti</name>
    <name type="common">Nasal bird schistosome</name>
    <dbReference type="NCBI Taxonomy" id="157069"/>
    <lineage>
        <taxon>Eukaryota</taxon>
        <taxon>Metazoa</taxon>
        <taxon>Spiralia</taxon>
        <taxon>Lophotrochozoa</taxon>
        <taxon>Platyhelminthes</taxon>
        <taxon>Trematoda</taxon>
        <taxon>Digenea</taxon>
        <taxon>Strigeidida</taxon>
        <taxon>Schistosomatoidea</taxon>
        <taxon>Schistosomatidae</taxon>
        <taxon>Trichobilharzia</taxon>
    </lineage>
</organism>
<feature type="compositionally biased region" description="Basic and acidic residues" evidence="1">
    <location>
        <begin position="1140"/>
        <end position="1174"/>
    </location>
</feature>
<reference evidence="3" key="2">
    <citation type="submission" date="2023-11" db="UniProtKB">
        <authorList>
            <consortium name="WormBaseParasite"/>
        </authorList>
    </citation>
    <scope>IDENTIFICATION</scope>
</reference>
<feature type="region of interest" description="Disordered" evidence="1">
    <location>
        <begin position="989"/>
        <end position="1009"/>
    </location>
</feature>
<dbReference type="GO" id="GO:0005654">
    <property type="term" value="C:nucleoplasm"/>
    <property type="evidence" value="ECO:0007669"/>
    <property type="project" value="TreeGrafter"/>
</dbReference>
<dbReference type="PANTHER" id="PTHR16207:SF11">
    <property type="entry name" value="SET DOMAIN-CONTAINING PROTEIN"/>
    <property type="match status" value="1"/>
</dbReference>
<feature type="compositionally biased region" description="Low complexity" evidence="1">
    <location>
        <begin position="1063"/>
        <end position="1078"/>
    </location>
</feature>
<feature type="compositionally biased region" description="Pro residues" evidence="1">
    <location>
        <begin position="370"/>
        <end position="387"/>
    </location>
</feature>
<name>A0AA85IWC4_TRIRE</name>
<feature type="region of interest" description="Disordered" evidence="1">
    <location>
        <begin position="1052"/>
        <end position="1389"/>
    </location>
</feature>
<sequence>MTSRKRSASKRKASALTGLEALNSFKVPKKQSNLSLLEAVDLKSVDYSEEIYPQINQSFRFPQLSVHFEVGEAWLIHNKTLEDSFSQARKRLQKNPINNTITGTELSLCTGFLVVKSWKDVEKIAADGLDPGNDLDTWLGQPKSGLTVNQCADLTIAREQSLLSSKDIDQFLYLILVRWVKSRAYIVSPEAEKSKDRLEPQPGYACHVSTWSRMDVLDPGKLSLEQAFHLSQVYLYEFDEDLELRTKLEHVMPYAVVKCRWKLTADAAQKLDPISTASGSILIITPKKPEVMKCFIPTNRTALLPTPQIPCIGKKSRKHSKTGSALTFETKAKSKNNCPPTVPPRGENPYQYVARGHMHSPPMPSGTLRSPPPPALSPNSGPPPPSVTTPVPSATCHSVDGRIDGNSEHFSSPTYYQQSTGPMNSLIAYARKLQATTCELLQFTDCSEMPVNEMKNAQNVVGIALLVWGYPAPEYSLTVEISTFRKGKLTLFDGIFQPCLHIQRLVPHTSLLYELAGLKPWSTIPYNTVNNGPPCLVVTISRDQEWCIPRVHPTKASSLQSDPSPFAGYRGNYFRITLHESGGRRTEMAQFCLALYEKGMAGVISIPCDESSIMFVFPECQFSQSIGIPPADTLDTNILHAILLTPHNLRRYPYSEMCCQSSTSDFSSIVFAKADAPMGTASDELFGQRKPQCHNMSSMQLKLPLNHILTTLPVSGRNLLGSVLISMLSCNQGVIDNPGPPIGVESTHPVMTTTTSTSSNIHDPRLQQYPNALLDPRLRRRHQMYTEEPDLYALATALLSSKSQEKKQTTVTTTTNTPTTTTTSQTQDSTPYCEQLKCTDKQIHCVEKYPPNENTIEEEIPKAKELITATVPSSPVVVEESKGGIRDNASTRLVVIVDSQNTPKEIPLDIQLYDNNTTVAMTTTSVTSKPLTASSPSLVQDTSPIVQNTSVDMELDSFINNDDDNNNNDQGEQSIHVLEKSDMEIDNPLANDQHRADSSGSGGCRGFGGGGLGDNDMIISRPRQPALIPQPIPSIWNYPSKVFALASTLSPLLSPKKPRRRSSLLSSDNLRKTTTSSSIHHRSTTSKNIPKAYSSVLSSPSESRLISKHSRRSDYHRRHDYRRSRSPSYQKTKLKPSSYRYDDSDYDYDRYWRSPSDSRYDSDERYKSSSDRYRSSHGSRQTVSKRSRNKDKRGTHRRPYNDNDETDGDYRRRPSSYKHSRDRRRHDRRSSSPSCSDSDSYQQHRYRDRSHSRESSSNSPNNNNNKNNSNNAPVRGRKSYHHHSNSNVKRQQQKQQRQQRDNESLNINSQSDSTQLSTPSSGATTLRNELTGEKTNNSDAIKLEYSTQQNSAISHSQSYNRDDKLHGDDDNNNNDNKTSNSIDNNNDDDIPLIINSTDISKDESSTGFSPAVGVNLDCVHQSSQIAPSTDEMDVKNNDDDDNKAVVVVVSTTTTVDPLPPLPPPTSSSSPPPPSRSPSPPIISVAQSNNPGVVDESEEGEVFDDDGEECDDTNEEIVQNMHNITYSTLSSDSSIHYNDTVDMMKKKTTSSSMASSLSSLSADLDDRGSYHHHHNQQQQQPQRRDKHQFPRGMNKSQSQTDEKDDNNNKNYKKDGADNDDEEEVKIDRRSFRHLQVGHILKHVAKRCNSETEISSSIHENVNTASTMTTTHTEDDYHVVDETYSSNEKSNPSIVDIDMSLEDEDMRQDEHDTTTAITPTATTHHYGHFYPITRWQLGRNTSDNSFSDHDDRLTGEGYKEDVDYRGGHSMHYSSSEHHHRPSLLGTYSESSVSSGSEAKLKYTLYKPKESISSSSSTCISKTCHTTLYASSSPPSTPVLHDGGDEHSLLGSTDDTSYRHISTDYSTSQISTQYFVNQTKEPTTLLGYPDIAFMPYIGSASSSSICYPPVMNMTPGLLPLPVQSQPYQQQTLNLWPTATTTTQPFYPKPMNIFSHPPKPWQ</sequence>
<feature type="compositionally biased region" description="Low complexity" evidence="1">
    <location>
        <begin position="1548"/>
        <end position="1561"/>
    </location>
</feature>
<dbReference type="WBParaSite" id="TREG1_116420.1">
    <property type="protein sequence ID" value="TREG1_116420.1"/>
    <property type="gene ID" value="TREG1_116420"/>
</dbReference>
<evidence type="ECO:0008006" key="4">
    <source>
        <dbReference type="Google" id="ProtNLM"/>
    </source>
</evidence>
<feature type="compositionally biased region" description="Polar residues" evidence="1">
    <location>
        <begin position="1304"/>
        <end position="1359"/>
    </location>
</feature>
<evidence type="ECO:0000256" key="1">
    <source>
        <dbReference type="SAM" id="MobiDB-lite"/>
    </source>
</evidence>
<feature type="region of interest" description="Disordered" evidence="1">
    <location>
        <begin position="1547"/>
        <end position="1622"/>
    </location>
</feature>
<feature type="compositionally biased region" description="Gly residues" evidence="1">
    <location>
        <begin position="1000"/>
        <end position="1009"/>
    </location>
</feature>